<accession>A0A9P6HKH4</accession>
<feature type="compositionally biased region" description="Basic residues" evidence="1">
    <location>
        <begin position="21"/>
        <end position="32"/>
    </location>
</feature>
<feature type="compositionally biased region" description="Polar residues" evidence="1">
    <location>
        <begin position="125"/>
        <end position="135"/>
    </location>
</feature>
<feature type="compositionally biased region" description="Basic residues" evidence="1">
    <location>
        <begin position="39"/>
        <end position="50"/>
    </location>
</feature>
<dbReference type="OrthoDB" id="10411349at2759"/>
<evidence type="ECO:0000256" key="1">
    <source>
        <dbReference type="SAM" id="MobiDB-lite"/>
    </source>
</evidence>
<reference evidence="2" key="1">
    <citation type="journal article" date="2020" name="Nat. Commun.">
        <title>Large-scale genome sequencing of mycorrhizal fungi provides insights into the early evolution of symbiotic traits.</title>
        <authorList>
            <person name="Miyauchi S."/>
            <person name="Kiss E."/>
            <person name="Kuo A."/>
            <person name="Drula E."/>
            <person name="Kohler A."/>
            <person name="Sanchez-Garcia M."/>
            <person name="Morin E."/>
            <person name="Andreopoulos B."/>
            <person name="Barry K.W."/>
            <person name="Bonito G."/>
            <person name="Buee M."/>
            <person name="Carver A."/>
            <person name="Chen C."/>
            <person name="Cichocki N."/>
            <person name="Clum A."/>
            <person name="Culley D."/>
            <person name="Crous P.W."/>
            <person name="Fauchery L."/>
            <person name="Girlanda M."/>
            <person name="Hayes R.D."/>
            <person name="Keri Z."/>
            <person name="LaButti K."/>
            <person name="Lipzen A."/>
            <person name="Lombard V."/>
            <person name="Magnuson J."/>
            <person name="Maillard F."/>
            <person name="Murat C."/>
            <person name="Nolan M."/>
            <person name="Ohm R.A."/>
            <person name="Pangilinan J."/>
            <person name="Pereira M.F."/>
            <person name="Perotto S."/>
            <person name="Peter M."/>
            <person name="Pfister S."/>
            <person name="Riley R."/>
            <person name="Sitrit Y."/>
            <person name="Stielow J.B."/>
            <person name="Szollosi G."/>
            <person name="Zifcakova L."/>
            <person name="Stursova M."/>
            <person name="Spatafora J.W."/>
            <person name="Tedersoo L."/>
            <person name="Vaario L.M."/>
            <person name="Yamada A."/>
            <person name="Yan M."/>
            <person name="Wang P."/>
            <person name="Xu J."/>
            <person name="Bruns T."/>
            <person name="Baldrian P."/>
            <person name="Vilgalys R."/>
            <person name="Dunand C."/>
            <person name="Henrissat B."/>
            <person name="Grigoriev I.V."/>
            <person name="Hibbett D."/>
            <person name="Nagy L.G."/>
            <person name="Martin F.M."/>
        </authorList>
    </citation>
    <scope>NUCLEOTIDE SEQUENCE</scope>
    <source>
        <strain evidence="2">UH-Tt-Lm1</strain>
    </source>
</reference>
<gene>
    <name evidence="2" type="ORF">BJ322DRAFT_613977</name>
</gene>
<name>A0A9P6HKH4_9AGAM</name>
<dbReference type="Proteomes" id="UP000736335">
    <property type="component" value="Unassembled WGS sequence"/>
</dbReference>
<dbReference type="EMBL" id="WIUZ02000004">
    <property type="protein sequence ID" value="KAF9788186.1"/>
    <property type="molecule type" value="Genomic_DNA"/>
</dbReference>
<evidence type="ECO:0000313" key="3">
    <source>
        <dbReference type="Proteomes" id="UP000736335"/>
    </source>
</evidence>
<reference evidence="2" key="2">
    <citation type="submission" date="2020-11" db="EMBL/GenBank/DDBJ databases">
        <authorList>
            <consortium name="DOE Joint Genome Institute"/>
            <person name="Kuo A."/>
            <person name="Miyauchi S."/>
            <person name="Kiss E."/>
            <person name="Drula E."/>
            <person name="Kohler A."/>
            <person name="Sanchez-Garcia M."/>
            <person name="Andreopoulos B."/>
            <person name="Barry K.W."/>
            <person name="Bonito G."/>
            <person name="Buee M."/>
            <person name="Carver A."/>
            <person name="Chen C."/>
            <person name="Cichocki N."/>
            <person name="Clum A."/>
            <person name="Culley D."/>
            <person name="Crous P.W."/>
            <person name="Fauchery L."/>
            <person name="Girlanda M."/>
            <person name="Hayes R."/>
            <person name="Keri Z."/>
            <person name="Labutti K."/>
            <person name="Lipzen A."/>
            <person name="Lombard V."/>
            <person name="Magnuson J."/>
            <person name="Maillard F."/>
            <person name="Morin E."/>
            <person name="Murat C."/>
            <person name="Nolan M."/>
            <person name="Ohm R."/>
            <person name="Pangilinan J."/>
            <person name="Pereira M."/>
            <person name="Perotto S."/>
            <person name="Peter M."/>
            <person name="Riley R."/>
            <person name="Sitrit Y."/>
            <person name="Stielow B."/>
            <person name="Szollosi G."/>
            <person name="Zifcakova L."/>
            <person name="Stursova M."/>
            <person name="Spatafora J.W."/>
            <person name="Tedersoo L."/>
            <person name="Vaario L.-M."/>
            <person name="Yamada A."/>
            <person name="Yan M."/>
            <person name="Wang P."/>
            <person name="Xu J."/>
            <person name="Bruns T."/>
            <person name="Baldrian P."/>
            <person name="Vilgalys R."/>
            <person name="Henrissat B."/>
            <person name="Grigoriev I.V."/>
            <person name="Hibbett D."/>
            <person name="Nagy L.G."/>
            <person name="Martin F.M."/>
        </authorList>
    </citation>
    <scope>NUCLEOTIDE SEQUENCE</scope>
    <source>
        <strain evidence="2">UH-Tt-Lm1</strain>
    </source>
</reference>
<protein>
    <submittedName>
        <fullName evidence="2">Uncharacterized protein</fullName>
    </submittedName>
</protein>
<keyword evidence="3" id="KW-1185">Reference proteome</keyword>
<sequence>MFQLPKTPHRPAAQNRLPPSPRRKRLLSKRPSHSPPRLRGSKVYRRRAPRSRPAPAYLAQDASPAAYPDDSPDVTYELTNPSSPLDRYNPTRKTAYKQLMIDYVPSSSKLLGSTSGNHGHFKPTRASTSSVSQIERVSIPKRTKFAPPEEVDDGLFFSGGPTTSMSLGLFGYPKPTGSYSGPVKTPTSELAKKPAYTIPPLSFALDLDVLDMPSPYYRFQADSTTDDLPTHLPCPMYPTSLARADGPAFAYYIN</sequence>
<feature type="region of interest" description="Disordered" evidence="1">
    <location>
        <begin position="1"/>
        <end position="89"/>
    </location>
</feature>
<comment type="caution">
    <text evidence="2">The sequence shown here is derived from an EMBL/GenBank/DDBJ whole genome shotgun (WGS) entry which is preliminary data.</text>
</comment>
<dbReference type="AlphaFoldDB" id="A0A9P6HKH4"/>
<evidence type="ECO:0000313" key="2">
    <source>
        <dbReference type="EMBL" id="KAF9788186.1"/>
    </source>
</evidence>
<feature type="region of interest" description="Disordered" evidence="1">
    <location>
        <begin position="114"/>
        <end position="135"/>
    </location>
</feature>
<organism evidence="2 3">
    <name type="scientific">Thelephora terrestris</name>
    <dbReference type="NCBI Taxonomy" id="56493"/>
    <lineage>
        <taxon>Eukaryota</taxon>
        <taxon>Fungi</taxon>
        <taxon>Dikarya</taxon>
        <taxon>Basidiomycota</taxon>
        <taxon>Agaricomycotina</taxon>
        <taxon>Agaricomycetes</taxon>
        <taxon>Thelephorales</taxon>
        <taxon>Thelephoraceae</taxon>
        <taxon>Thelephora</taxon>
    </lineage>
</organism>
<proteinExistence type="predicted"/>